<feature type="compositionally biased region" description="Acidic residues" evidence="1">
    <location>
        <begin position="17"/>
        <end position="31"/>
    </location>
</feature>
<reference evidence="2 3" key="1">
    <citation type="journal article" date="2016" name="Nat. Commun.">
        <title>Ectomycorrhizal ecology is imprinted in the genome of the dominant symbiotic fungus Cenococcum geophilum.</title>
        <authorList>
            <consortium name="DOE Joint Genome Institute"/>
            <person name="Peter M."/>
            <person name="Kohler A."/>
            <person name="Ohm R.A."/>
            <person name="Kuo A."/>
            <person name="Krutzmann J."/>
            <person name="Morin E."/>
            <person name="Arend M."/>
            <person name="Barry K.W."/>
            <person name="Binder M."/>
            <person name="Choi C."/>
            <person name="Clum A."/>
            <person name="Copeland A."/>
            <person name="Grisel N."/>
            <person name="Haridas S."/>
            <person name="Kipfer T."/>
            <person name="LaButti K."/>
            <person name="Lindquist E."/>
            <person name="Lipzen A."/>
            <person name="Maire R."/>
            <person name="Meier B."/>
            <person name="Mihaltcheva S."/>
            <person name="Molinier V."/>
            <person name="Murat C."/>
            <person name="Poggeler S."/>
            <person name="Quandt C.A."/>
            <person name="Sperisen C."/>
            <person name="Tritt A."/>
            <person name="Tisserant E."/>
            <person name="Crous P.W."/>
            <person name="Henrissat B."/>
            <person name="Nehls U."/>
            <person name="Egli S."/>
            <person name="Spatafora J.W."/>
            <person name="Grigoriev I.V."/>
            <person name="Martin F.M."/>
        </authorList>
    </citation>
    <scope>NUCLEOTIDE SEQUENCE [LARGE SCALE GENOMIC DNA]</scope>
    <source>
        <strain evidence="2 3">CBS 459.81</strain>
    </source>
</reference>
<organism evidence="2 3">
    <name type="scientific">Lepidopterella palustris CBS 459.81</name>
    <dbReference type="NCBI Taxonomy" id="1314670"/>
    <lineage>
        <taxon>Eukaryota</taxon>
        <taxon>Fungi</taxon>
        <taxon>Dikarya</taxon>
        <taxon>Ascomycota</taxon>
        <taxon>Pezizomycotina</taxon>
        <taxon>Dothideomycetes</taxon>
        <taxon>Pleosporomycetidae</taxon>
        <taxon>Mytilinidiales</taxon>
        <taxon>Argynnaceae</taxon>
        <taxon>Lepidopterella</taxon>
    </lineage>
</organism>
<evidence type="ECO:0000256" key="1">
    <source>
        <dbReference type="SAM" id="MobiDB-lite"/>
    </source>
</evidence>
<protein>
    <submittedName>
        <fullName evidence="2">Uncharacterized protein</fullName>
    </submittedName>
</protein>
<feature type="region of interest" description="Disordered" evidence="1">
    <location>
        <begin position="121"/>
        <end position="153"/>
    </location>
</feature>
<feature type="region of interest" description="Disordered" evidence="1">
    <location>
        <begin position="1"/>
        <end position="34"/>
    </location>
</feature>
<dbReference type="EMBL" id="KV744813">
    <property type="protein sequence ID" value="OCK85789.1"/>
    <property type="molecule type" value="Genomic_DNA"/>
</dbReference>
<feature type="compositionally biased region" description="Basic and acidic residues" evidence="1">
    <location>
        <begin position="121"/>
        <end position="138"/>
    </location>
</feature>
<name>A0A8E2JKX6_9PEZI</name>
<feature type="region of interest" description="Disordered" evidence="1">
    <location>
        <begin position="191"/>
        <end position="241"/>
    </location>
</feature>
<feature type="compositionally biased region" description="Basic residues" evidence="1">
    <location>
        <begin position="200"/>
        <end position="210"/>
    </location>
</feature>
<sequence>MNGGTVPMLVEQKLQEEHEEESSASDSDEYDTAAAEIPSYDFPGTWTDAYNSTAKATKNVVVATSSFAGAMASSGIGKAGTAVTRAALMSSAKIISKTTEVMGPPVEDKLYGFKKRIFGDKHGSAGRRRQTEREEQERRARRRRGPPEPQDMPIAMVYFDASRLPHFEHARTLRYEESALSPLKILDSDITSNKYEQRGRSRTSRSRKPVGRQPSRVDQAKRLGHFTISGSDTEGDEDNEYDFVPRCLGELTSMKGRTAVSNIEERNNAVKGNDGLSGVPSTLIRAAEFYPPRHTVESSPYIDSMVVSPDLAEAVEEDDLDMGYFMFDKDQH</sequence>
<evidence type="ECO:0000313" key="2">
    <source>
        <dbReference type="EMBL" id="OCK85789.1"/>
    </source>
</evidence>
<evidence type="ECO:0000313" key="3">
    <source>
        <dbReference type="Proteomes" id="UP000250266"/>
    </source>
</evidence>
<keyword evidence="3" id="KW-1185">Reference proteome</keyword>
<dbReference type="AlphaFoldDB" id="A0A8E2JKX6"/>
<gene>
    <name evidence="2" type="ORF">K432DRAFT_388293</name>
</gene>
<proteinExistence type="predicted"/>
<dbReference type="Proteomes" id="UP000250266">
    <property type="component" value="Unassembled WGS sequence"/>
</dbReference>
<accession>A0A8E2JKX6</accession>